<dbReference type="InterPro" id="IPR036291">
    <property type="entry name" value="NAD(P)-bd_dom_sf"/>
</dbReference>
<dbReference type="GO" id="GO:0016491">
    <property type="term" value="F:oxidoreductase activity"/>
    <property type="evidence" value="ECO:0007669"/>
    <property type="project" value="UniProtKB-KW"/>
</dbReference>
<dbReference type="InterPro" id="IPR050129">
    <property type="entry name" value="Zn_alcohol_dh"/>
</dbReference>
<proteinExistence type="inferred from homology"/>
<dbReference type="PROSITE" id="PS00059">
    <property type="entry name" value="ADH_ZINC"/>
    <property type="match status" value="1"/>
</dbReference>
<feature type="domain" description="Alcohol dehydrogenase-like N-terminal" evidence="6">
    <location>
        <begin position="24"/>
        <end position="130"/>
    </location>
</feature>
<evidence type="ECO:0000313" key="8">
    <source>
        <dbReference type="Proteomes" id="UP000033874"/>
    </source>
</evidence>
<dbReference type="RefSeq" id="WP_046763838.1">
    <property type="nucleotide sequence ID" value="NZ_LBIC01000005.1"/>
</dbReference>
<keyword evidence="3" id="KW-0560">Oxidoreductase</keyword>
<keyword evidence="8" id="KW-1185">Reference proteome</keyword>
<comment type="caution">
    <text evidence="7">The sequence shown here is derived from an EMBL/GenBank/DDBJ whole genome shotgun (WGS) entry which is preliminary data.</text>
</comment>
<evidence type="ECO:0000256" key="2">
    <source>
        <dbReference type="ARBA" id="ARBA00022833"/>
    </source>
</evidence>
<dbReference type="InterPro" id="IPR013149">
    <property type="entry name" value="ADH-like_C"/>
</dbReference>
<evidence type="ECO:0000256" key="4">
    <source>
        <dbReference type="RuleBase" id="RU361277"/>
    </source>
</evidence>
<dbReference type="SUPFAM" id="SSF50129">
    <property type="entry name" value="GroES-like"/>
    <property type="match status" value="1"/>
</dbReference>
<comment type="similarity">
    <text evidence="4">Belongs to the zinc-containing alcohol dehydrogenase family.</text>
</comment>
<organism evidence="7 8">
    <name type="scientific">Sphingobium chungbukense</name>
    <dbReference type="NCBI Taxonomy" id="56193"/>
    <lineage>
        <taxon>Bacteria</taxon>
        <taxon>Pseudomonadati</taxon>
        <taxon>Pseudomonadota</taxon>
        <taxon>Alphaproteobacteria</taxon>
        <taxon>Sphingomonadales</taxon>
        <taxon>Sphingomonadaceae</taxon>
        <taxon>Sphingobium</taxon>
    </lineage>
</organism>
<dbReference type="SUPFAM" id="SSF51735">
    <property type="entry name" value="NAD(P)-binding Rossmann-fold domains"/>
    <property type="match status" value="1"/>
</dbReference>
<dbReference type="Pfam" id="PF00107">
    <property type="entry name" value="ADH_zinc_N"/>
    <property type="match status" value="1"/>
</dbReference>
<reference evidence="7 8" key="1">
    <citation type="submission" date="2015-04" db="EMBL/GenBank/DDBJ databases">
        <title>Genome sequence of aromatic hydrocarbons-degrading Sphingobium chungbukense DJ77.</title>
        <authorList>
            <person name="Kim Y.-C."/>
            <person name="Chae J.-C."/>
        </authorList>
    </citation>
    <scope>NUCLEOTIDE SEQUENCE [LARGE SCALE GENOMIC DNA]</scope>
    <source>
        <strain evidence="7 8">DJ77</strain>
    </source>
</reference>
<dbReference type="PANTHER" id="PTHR43401:SF5">
    <property type="entry name" value="ALCOHOL DEHYDROGENASE-RELATED"/>
    <property type="match status" value="1"/>
</dbReference>
<keyword evidence="2 4" id="KW-0862">Zinc</keyword>
<evidence type="ECO:0000259" key="5">
    <source>
        <dbReference type="Pfam" id="PF00107"/>
    </source>
</evidence>
<feature type="domain" description="Alcohol dehydrogenase-like C-terminal" evidence="5">
    <location>
        <begin position="169"/>
        <end position="288"/>
    </location>
</feature>
<keyword evidence="1 4" id="KW-0479">Metal-binding</keyword>
<dbReference type="Proteomes" id="UP000033874">
    <property type="component" value="Unassembled WGS sequence"/>
</dbReference>
<dbReference type="PATRIC" id="fig|56193.3.peg.2491"/>
<dbReference type="EMBL" id="LBIC01000005">
    <property type="protein sequence ID" value="KKW91829.1"/>
    <property type="molecule type" value="Genomic_DNA"/>
</dbReference>
<protein>
    <submittedName>
        <fullName evidence="7">Alcohol dehydrogenase</fullName>
    </submittedName>
</protein>
<dbReference type="AlphaFoldDB" id="A0A0M3ATH0"/>
<dbReference type="Gene3D" id="3.40.50.720">
    <property type="entry name" value="NAD(P)-binding Rossmann-like Domain"/>
    <property type="match status" value="1"/>
</dbReference>
<dbReference type="InterPro" id="IPR002328">
    <property type="entry name" value="ADH_Zn_CS"/>
</dbReference>
<accession>A0A0M3ATH0</accession>
<evidence type="ECO:0000259" key="6">
    <source>
        <dbReference type="Pfam" id="PF08240"/>
    </source>
</evidence>
<dbReference type="Pfam" id="PF08240">
    <property type="entry name" value="ADH_N"/>
    <property type="match status" value="1"/>
</dbReference>
<comment type="cofactor">
    <cofactor evidence="4">
        <name>Zn(2+)</name>
        <dbReference type="ChEBI" id="CHEBI:29105"/>
    </cofactor>
</comment>
<dbReference type="Gene3D" id="3.90.180.10">
    <property type="entry name" value="Medium-chain alcohol dehydrogenases, catalytic domain"/>
    <property type="match status" value="1"/>
</dbReference>
<dbReference type="STRING" id="56193.YP76_11990"/>
<sequence length="337" mass="34884">MRAAVFKGAGTPLVVETVDDPQPGEGEAVIKVTRCGVCGTDLHMTSGHGNDFPVNSVIGHEYCGEVVALGKGVEKLKVGQFVTAMPVAGCGRCAPCLAGYPMACAQMQGLVGGFGEYMRIAATSSIVLPDTLTPADGALIEPLAVGLRGVRLAQMQPGAKVAVLGAGSIGLAAIYWARLLGAGKIVAISRSARRADLAIQMGADGFEALGDGETERVSAALGGMPDIVMECVGAVGMTQKAVELVAPGGTVVSLGFCTSPDPILPSFATWKQVTIKFSFAYDLREFEHSANALDAGHVEPRLMVSRTVGLDAFPDLFEQLRAGANETKIHVDPWSAA</sequence>
<name>A0A0M3ATH0_9SPHN</name>
<evidence type="ECO:0000256" key="1">
    <source>
        <dbReference type="ARBA" id="ARBA00022723"/>
    </source>
</evidence>
<dbReference type="InterPro" id="IPR013154">
    <property type="entry name" value="ADH-like_N"/>
</dbReference>
<dbReference type="InterPro" id="IPR011032">
    <property type="entry name" value="GroES-like_sf"/>
</dbReference>
<evidence type="ECO:0000256" key="3">
    <source>
        <dbReference type="ARBA" id="ARBA00023002"/>
    </source>
</evidence>
<dbReference type="GO" id="GO:0008270">
    <property type="term" value="F:zinc ion binding"/>
    <property type="evidence" value="ECO:0007669"/>
    <property type="project" value="InterPro"/>
</dbReference>
<gene>
    <name evidence="7" type="ORF">YP76_11990</name>
</gene>
<evidence type="ECO:0000313" key="7">
    <source>
        <dbReference type="EMBL" id="KKW91829.1"/>
    </source>
</evidence>
<dbReference type="PANTHER" id="PTHR43401">
    <property type="entry name" value="L-THREONINE 3-DEHYDROGENASE"/>
    <property type="match status" value="1"/>
</dbReference>